<keyword evidence="1" id="KW-0812">Transmembrane</keyword>
<dbReference type="Proteomes" id="UP000230384">
    <property type="component" value="Unassembled WGS sequence"/>
</dbReference>
<evidence type="ECO:0000313" key="3">
    <source>
        <dbReference type="Proteomes" id="UP000230384"/>
    </source>
</evidence>
<proteinExistence type="predicted"/>
<sequence length="144" mass="15915">MLIGLSFVFATLSAIIYLRRKKGLSIGGIRENLGYLGILYGTTLIVNLLLFLVIFPAVANSKVDRNLMVLGSGENSKTLNLQVKIPCSGHAPLIIEELGKEKGVIKSKFVFPDIFEVSYDPQKTDLEKILQAEIFKSFPVSLKE</sequence>
<keyword evidence="1" id="KW-0472">Membrane</keyword>
<gene>
    <name evidence="2" type="ORF">CO010_00300</name>
</gene>
<evidence type="ECO:0000313" key="2">
    <source>
        <dbReference type="EMBL" id="PJC77532.1"/>
    </source>
</evidence>
<accession>A0A2M8GI90</accession>
<dbReference type="AlphaFoldDB" id="A0A2M8GI90"/>
<feature type="transmembrane region" description="Helical" evidence="1">
    <location>
        <begin position="38"/>
        <end position="58"/>
    </location>
</feature>
<protein>
    <submittedName>
        <fullName evidence="2">Uncharacterized protein</fullName>
    </submittedName>
</protein>
<organism evidence="2 3">
    <name type="scientific">Candidatus Shapirobacteria bacterium CG_4_8_14_3_um_filter_39_11</name>
    <dbReference type="NCBI Taxonomy" id="1974875"/>
    <lineage>
        <taxon>Bacteria</taxon>
        <taxon>Candidatus Shapironibacteriota</taxon>
    </lineage>
</organism>
<evidence type="ECO:0000256" key="1">
    <source>
        <dbReference type="SAM" id="Phobius"/>
    </source>
</evidence>
<dbReference type="EMBL" id="PFQN01000007">
    <property type="protein sequence ID" value="PJC77532.1"/>
    <property type="molecule type" value="Genomic_DNA"/>
</dbReference>
<keyword evidence="1" id="KW-1133">Transmembrane helix</keyword>
<reference evidence="3" key="1">
    <citation type="submission" date="2017-09" db="EMBL/GenBank/DDBJ databases">
        <title>Depth-based differentiation of microbial function through sediment-hosted aquifers and enrichment of novel symbionts in the deep terrestrial subsurface.</title>
        <authorList>
            <person name="Probst A.J."/>
            <person name="Ladd B."/>
            <person name="Jarett J.K."/>
            <person name="Geller-Mcgrath D.E."/>
            <person name="Sieber C.M.K."/>
            <person name="Emerson J.B."/>
            <person name="Anantharaman K."/>
            <person name="Thomas B.C."/>
            <person name="Malmstrom R."/>
            <person name="Stieglmeier M."/>
            <person name="Klingl A."/>
            <person name="Woyke T."/>
            <person name="Ryan C.M."/>
            <person name="Banfield J.F."/>
        </authorList>
    </citation>
    <scope>NUCLEOTIDE SEQUENCE [LARGE SCALE GENOMIC DNA]</scope>
</reference>
<name>A0A2M8GI90_9BACT</name>
<comment type="caution">
    <text evidence="2">The sequence shown here is derived from an EMBL/GenBank/DDBJ whole genome shotgun (WGS) entry which is preliminary data.</text>
</comment>